<feature type="region of interest" description="Disordered" evidence="6">
    <location>
        <begin position="23"/>
        <end position="58"/>
    </location>
</feature>
<evidence type="ECO:0000313" key="11">
    <source>
        <dbReference type="Proteomes" id="UP000260812"/>
    </source>
</evidence>
<keyword evidence="4" id="KW-0472">Membrane</keyword>
<keyword evidence="3 7" id="KW-0732">Signal</keyword>
<evidence type="ECO:0000256" key="1">
    <source>
        <dbReference type="ARBA" id="ARBA00004236"/>
    </source>
</evidence>
<organism evidence="9 11">
    <name type="scientific">Eisenbergiella massiliensis</name>
    <dbReference type="NCBI Taxonomy" id="1720294"/>
    <lineage>
        <taxon>Bacteria</taxon>
        <taxon>Bacillati</taxon>
        <taxon>Bacillota</taxon>
        <taxon>Clostridia</taxon>
        <taxon>Lachnospirales</taxon>
        <taxon>Lachnospiraceae</taxon>
        <taxon>Eisenbergiella</taxon>
    </lineage>
</organism>
<keyword evidence="5" id="KW-0449">Lipoprotein</keyword>
<evidence type="ECO:0000313" key="9">
    <source>
        <dbReference type="EMBL" id="RGE56432.1"/>
    </source>
</evidence>
<dbReference type="CDD" id="cd06354">
    <property type="entry name" value="PBP1_PrnA-like"/>
    <property type="match status" value="1"/>
</dbReference>
<keyword evidence="2" id="KW-1003">Cell membrane</keyword>
<dbReference type="PANTHER" id="PTHR34296">
    <property type="entry name" value="TRANSCRIPTIONAL ACTIVATOR PROTEIN MED"/>
    <property type="match status" value="1"/>
</dbReference>
<dbReference type="GO" id="GO:0005886">
    <property type="term" value="C:plasma membrane"/>
    <property type="evidence" value="ECO:0007669"/>
    <property type="project" value="UniProtKB-SubCell"/>
</dbReference>
<feature type="compositionally biased region" description="Polar residues" evidence="6">
    <location>
        <begin position="23"/>
        <end position="36"/>
    </location>
</feature>
<feature type="compositionally biased region" description="Low complexity" evidence="6">
    <location>
        <begin position="37"/>
        <end position="58"/>
    </location>
</feature>
<keyword evidence="11" id="KW-1185">Reference proteome</keyword>
<evidence type="ECO:0000256" key="7">
    <source>
        <dbReference type="SAM" id="SignalP"/>
    </source>
</evidence>
<reference evidence="9 12" key="1">
    <citation type="submission" date="2018-08" db="EMBL/GenBank/DDBJ databases">
        <title>A genome reference for cultivated species of the human gut microbiota.</title>
        <authorList>
            <person name="Zou Y."/>
            <person name="Xue W."/>
            <person name="Luo G."/>
        </authorList>
    </citation>
    <scope>NUCLEOTIDE SEQUENCE [LARGE SCALE GENOMIC DNA]</scope>
    <source>
        <strain evidence="10 12">AF26-4BH</strain>
        <strain evidence="9">TF05-5AC</strain>
    </source>
</reference>
<evidence type="ECO:0000256" key="2">
    <source>
        <dbReference type="ARBA" id="ARBA00022475"/>
    </source>
</evidence>
<evidence type="ECO:0000313" key="10">
    <source>
        <dbReference type="EMBL" id="RGE69093.1"/>
    </source>
</evidence>
<dbReference type="PANTHER" id="PTHR34296:SF2">
    <property type="entry name" value="ABC TRANSPORTER GUANOSINE-BINDING PROTEIN NUPN"/>
    <property type="match status" value="1"/>
</dbReference>
<feature type="domain" description="ABC transporter substrate-binding protein PnrA-like" evidence="8">
    <location>
        <begin position="73"/>
        <end position="229"/>
    </location>
</feature>
<dbReference type="Proteomes" id="UP000260812">
    <property type="component" value="Unassembled WGS sequence"/>
</dbReference>
<dbReference type="RefSeq" id="WP_025488985.1">
    <property type="nucleotide sequence ID" value="NZ_CALBAU010000331.1"/>
</dbReference>
<comment type="caution">
    <text evidence="9">The sequence shown here is derived from an EMBL/GenBank/DDBJ whole genome shotgun (WGS) entry which is preliminary data.</text>
</comment>
<feature type="chain" id="PRO_5038233536" evidence="7">
    <location>
        <begin position="20"/>
        <end position="410"/>
    </location>
</feature>
<evidence type="ECO:0000256" key="6">
    <source>
        <dbReference type="SAM" id="MobiDB-lite"/>
    </source>
</evidence>
<evidence type="ECO:0000259" key="8">
    <source>
        <dbReference type="Pfam" id="PF02608"/>
    </source>
</evidence>
<dbReference type="OrthoDB" id="9769871at2"/>
<dbReference type="InterPro" id="IPR003760">
    <property type="entry name" value="PnrA-like"/>
</dbReference>
<dbReference type="Proteomes" id="UP000261166">
    <property type="component" value="Unassembled WGS sequence"/>
</dbReference>
<evidence type="ECO:0000256" key="4">
    <source>
        <dbReference type="ARBA" id="ARBA00023136"/>
    </source>
</evidence>
<dbReference type="PROSITE" id="PS51257">
    <property type="entry name" value="PROKAR_LIPOPROTEIN"/>
    <property type="match status" value="1"/>
</dbReference>
<evidence type="ECO:0000256" key="3">
    <source>
        <dbReference type="ARBA" id="ARBA00022729"/>
    </source>
</evidence>
<dbReference type="AlphaFoldDB" id="A0A3E3HX91"/>
<feature type="domain" description="ABC transporter substrate-binding protein PnrA-like" evidence="8">
    <location>
        <begin position="256"/>
        <end position="382"/>
    </location>
</feature>
<sequence length="410" mass="42044">MKKALSLAMAALLALSLTACGNSGSTAPAESSTPAQETAAPAESVEASTEASSSEAASDTADAGNAALKIAIVSSPSGVDDGSFNEDNYNGILSFIEKNPSSTVTPVKEPTGDTAAAVQAVADIVADYDAIVCCGFQFAGIAQIAQDNPNVKFILVDAFPADPEGVEESIEVENIYAMQFKEQESGFFAGMAAAYETKSNKVAVVNGIAYPSNVNYQYGFECGVKYVNETEGKSVELVELPSYAGTDVHGENVGGNYVGSFADEATGKVVGNALIDEGVDIMFVAAGASGNGVITAAKEAEGVYIIGCDVDQYDDGANGDANVILTSGLKVMSINVDRALTTIADGSFKGGNVTLGADTDSTGYVKESGRCQLSADTITKIDAAYEKVKAGEIVPAANFNGITPDDFKAE</sequence>
<comment type="subcellular location">
    <subcellularLocation>
        <location evidence="1">Cell membrane</location>
    </subcellularLocation>
</comment>
<protein>
    <submittedName>
        <fullName evidence="9">BMP family ABC transporter substrate-binding protein</fullName>
    </submittedName>
</protein>
<evidence type="ECO:0000256" key="5">
    <source>
        <dbReference type="ARBA" id="ARBA00023288"/>
    </source>
</evidence>
<dbReference type="EMBL" id="QVLV01000025">
    <property type="protein sequence ID" value="RGE56432.1"/>
    <property type="molecule type" value="Genomic_DNA"/>
</dbReference>
<accession>A0A3E3HX91</accession>
<proteinExistence type="predicted"/>
<name>A0A3E3HX91_9FIRM</name>
<dbReference type="EMBL" id="QVLU01000018">
    <property type="protein sequence ID" value="RGE69093.1"/>
    <property type="molecule type" value="Genomic_DNA"/>
</dbReference>
<feature type="signal peptide" evidence="7">
    <location>
        <begin position="1"/>
        <end position="19"/>
    </location>
</feature>
<dbReference type="GeneID" id="97989845"/>
<dbReference type="Gene3D" id="3.40.50.2300">
    <property type="match status" value="2"/>
</dbReference>
<dbReference type="InterPro" id="IPR050957">
    <property type="entry name" value="BMP_lipoprotein"/>
</dbReference>
<dbReference type="Pfam" id="PF02608">
    <property type="entry name" value="Bmp"/>
    <property type="match status" value="2"/>
</dbReference>
<gene>
    <name evidence="10" type="ORF">DWY69_18545</name>
    <name evidence="9" type="ORF">DXC51_24075</name>
</gene>
<evidence type="ECO:0000313" key="12">
    <source>
        <dbReference type="Proteomes" id="UP000261166"/>
    </source>
</evidence>